<keyword evidence="2" id="KW-0079">Bacteriocin immunity</keyword>
<sequence>MQRKDQFSEYTESEFLDLLVDIVEANGSEEYQDQLLEHFIQVTGHPLGSDLIYYPENPADATPERILEIVKGWRTRNGLPGLLS</sequence>
<dbReference type="EMBL" id="JANCMW010000003">
    <property type="protein sequence ID" value="MDF0750161.1"/>
    <property type="molecule type" value="Genomic_DNA"/>
</dbReference>
<comment type="similarity">
    <text evidence="1">Belongs to the colicins ColE2/ColE8/ColE9 and pyocins S1/S2 family.</text>
</comment>
<keyword evidence="4" id="KW-1185">Reference proteome</keyword>
<dbReference type="CDD" id="cd16363">
    <property type="entry name" value="Col_Im_like"/>
    <property type="match status" value="1"/>
</dbReference>
<organism evidence="3 4">
    <name type="scientific">Marinobacter iranensis</name>
    <dbReference type="NCBI Taxonomy" id="2962607"/>
    <lineage>
        <taxon>Bacteria</taxon>
        <taxon>Pseudomonadati</taxon>
        <taxon>Pseudomonadota</taxon>
        <taxon>Gammaproteobacteria</taxon>
        <taxon>Pseudomonadales</taxon>
        <taxon>Marinobacteraceae</taxon>
        <taxon>Marinobacter</taxon>
    </lineage>
</organism>
<reference evidence="3" key="1">
    <citation type="submission" date="2022-07" db="EMBL/GenBank/DDBJ databases">
        <title>Marinobacter iranensis a new bacterium isolate from a hipersaline lake in Iran.</title>
        <authorList>
            <person name="Mohammad A.M.A."/>
            <person name="Cristina S.-P."/>
            <person name="Antonio V."/>
        </authorList>
    </citation>
    <scope>NUCLEOTIDE SEQUENCE</scope>
    <source>
        <strain evidence="3">71-i</strain>
    </source>
</reference>
<evidence type="ECO:0000313" key="3">
    <source>
        <dbReference type="EMBL" id="MDF0750161.1"/>
    </source>
</evidence>
<comment type="caution">
    <text evidence="3">The sequence shown here is derived from an EMBL/GenBank/DDBJ whole genome shotgun (WGS) entry which is preliminary data.</text>
</comment>
<accession>A0ABT5Y9B6</accession>
<dbReference type="SUPFAM" id="SSF47345">
    <property type="entry name" value="Colicin E immunity proteins"/>
    <property type="match status" value="1"/>
</dbReference>
<evidence type="ECO:0000256" key="1">
    <source>
        <dbReference type="ARBA" id="ARBA00009346"/>
    </source>
</evidence>
<proteinExistence type="inferred from homology"/>
<dbReference type="RefSeq" id="WP_275705681.1">
    <property type="nucleotide sequence ID" value="NZ_JANCMW010000003.1"/>
</dbReference>
<dbReference type="PRINTS" id="PR01299">
    <property type="entry name" value="PYOCIN"/>
</dbReference>
<dbReference type="Proteomes" id="UP001143391">
    <property type="component" value="Unassembled WGS sequence"/>
</dbReference>
<dbReference type="Gene3D" id="1.10.1200.20">
    <property type="entry name" value="Colicin E immunity protein"/>
    <property type="match status" value="1"/>
</dbReference>
<dbReference type="Pfam" id="PF01320">
    <property type="entry name" value="Colicin_Pyocin"/>
    <property type="match status" value="1"/>
</dbReference>
<dbReference type="InterPro" id="IPR000290">
    <property type="entry name" value="Colicin_pyocin"/>
</dbReference>
<gene>
    <name evidence="3" type="ORF">NLU14_07935</name>
</gene>
<dbReference type="InterPro" id="IPR035900">
    <property type="entry name" value="Colicin_E_sf"/>
</dbReference>
<evidence type="ECO:0000313" key="4">
    <source>
        <dbReference type="Proteomes" id="UP001143391"/>
    </source>
</evidence>
<name>A0ABT5Y9B6_9GAMM</name>
<evidence type="ECO:0000256" key="2">
    <source>
        <dbReference type="ARBA" id="ARBA00023025"/>
    </source>
</evidence>
<protein>
    <submittedName>
        <fullName evidence="3">Bacteriocin immunity protein</fullName>
    </submittedName>
</protein>